<dbReference type="PROSITE" id="PS50878">
    <property type="entry name" value="RT_POL"/>
    <property type="match status" value="1"/>
</dbReference>
<dbReference type="GO" id="GO:0071897">
    <property type="term" value="P:DNA biosynthetic process"/>
    <property type="evidence" value="ECO:0007669"/>
    <property type="project" value="UniProtKB-ARBA"/>
</dbReference>
<organism evidence="2 3">
    <name type="scientific">Euphydryas editha</name>
    <name type="common">Edith's checkerspot</name>
    <dbReference type="NCBI Taxonomy" id="104508"/>
    <lineage>
        <taxon>Eukaryota</taxon>
        <taxon>Metazoa</taxon>
        <taxon>Ecdysozoa</taxon>
        <taxon>Arthropoda</taxon>
        <taxon>Hexapoda</taxon>
        <taxon>Insecta</taxon>
        <taxon>Pterygota</taxon>
        <taxon>Neoptera</taxon>
        <taxon>Endopterygota</taxon>
        <taxon>Lepidoptera</taxon>
        <taxon>Glossata</taxon>
        <taxon>Ditrysia</taxon>
        <taxon>Papilionoidea</taxon>
        <taxon>Nymphalidae</taxon>
        <taxon>Nymphalinae</taxon>
        <taxon>Euphydryas</taxon>
    </lineage>
</organism>
<dbReference type="Pfam" id="PF00078">
    <property type="entry name" value="RVT_1"/>
    <property type="match status" value="1"/>
</dbReference>
<evidence type="ECO:0000259" key="1">
    <source>
        <dbReference type="PROSITE" id="PS50878"/>
    </source>
</evidence>
<dbReference type="SUPFAM" id="SSF56672">
    <property type="entry name" value="DNA/RNA polymerases"/>
    <property type="match status" value="1"/>
</dbReference>
<dbReference type="InterPro" id="IPR000477">
    <property type="entry name" value="RT_dom"/>
</dbReference>
<reference evidence="2" key="1">
    <citation type="submission" date="2022-03" db="EMBL/GenBank/DDBJ databases">
        <authorList>
            <person name="Tunstrom K."/>
        </authorList>
    </citation>
    <scope>NUCLEOTIDE SEQUENCE</scope>
</reference>
<dbReference type="Proteomes" id="UP001153954">
    <property type="component" value="Unassembled WGS sequence"/>
</dbReference>
<proteinExistence type="predicted"/>
<evidence type="ECO:0000313" key="3">
    <source>
        <dbReference type="Proteomes" id="UP001153954"/>
    </source>
</evidence>
<sequence length="573" mass="66036">MSNQGDAENICNGFAATFDEEIQRIQHVCNVKLLKRNDYVKEPDRCMRWQPVSDKYVDKIIKSMNSHKSPGSDLVRMADIQLVSDKIAPVIARLVNLTVKQHKFPGLLKEAIIRPIHKKGDRKKYINYRPIAILSCIDKIIEKCIVDQLSNYLQTNKILDNAQHGFQRGKGTNTLLSKFTNDINSYLGRGMFVVAVFFDNKKAFDTLEKDTLLHAIEECGVGEPLNEWFRDYLTARSYRVKVGEAYSTARGVRCGVPQGSGCGPVCYLMHVNSLTGVLHHCTPYMFADDLCVLCAGRDLAETCALVQQDLDAVVKWNHDNGIILNSEKTKLIVIHSPYMPLKDIPNLLYTHSYNCFHNNNVKCSCKPIEKVKCVTYLGVKIDEYFSWSEHINFICDKLRAILYKFYYLSYKVPTSTLRLLYTSLVESIVDYALDCYGLTFKTYIEKIEKMQIKFLKLLVNNKVKNKYKNDYKKIFKFCNILPVSIKHKYLLVINNHYSSGDHNPLLTKVINTHNTRAMTSGKYVVPRVNNYYEDRTLKKRLPYLLNSLPQDINHNDKKTLLKIRLKKHLLNLL</sequence>
<name>A0AAU9TM44_EUPED</name>
<dbReference type="AlphaFoldDB" id="A0AAU9TM44"/>
<keyword evidence="3" id="KW-1185">Reference proteome</keyword>
<feature type="domain" description="Reverse transcriptase" evidence="1">
    <location>
        <begin position="97"/>
        <end position="381"/>
    </location>
</feature>
<dbReference type="InterPro" id="IPR043502">
    <property type="entry name" value="DNA/RNA_pol_sf"/>
</dbReference>
<protein>
    <recommendedName>
        <fullName evidence="1">Reverse transcriptase domain-containing protein</fullName>
    </recommendedName>
</protein>
<comment type="caution">
    <text evidence="2">The sequence shown here is derived from an EMBL/GenBank/DDBJ whole genome shotgun (WGS) entry which is preliminary data.</text>
</comment>
<dbReference type="EMBL" id="CAKOGL010000007">
    <property type="protein sequence ID" value="CAH2088033.1"/>
    <property type="molecule type" value="Genomic_DNA"/>
</dbReference>
<dbReference type="CDD" id="cd01650">
    <property type="entry name" value="RT_nLTR_like"/>
    <property type="match status" value="1"/>
</dbReference>
<dbReference type="PANTHER" id="PTHR33332">
    <property type="entry name" value="REVERSE TRANSCRIPTASE DOMAIN-CONTAINING PROTEIN"/>
    <property type="match status" value="1"/>
</dbReference>
<gene>
    <name evidence="2" type="ORF">EEDITHA_LOCUS4231</name>
</gene>
<evidence type="ECO:0000313" key="2">
    <source>
        <dbReference type="EMBL" id="CAH2088033.1"/>
    </source>
</evidence>
<accession>A0AAU9TM44</accession>